<keyword evidence="2" id="KW-1185">Reference proteome</keyword>
<dbReference type="RefSeq" id="WP_189498621.1">
    <property type="nucleotide sequence ID" value="NZ_BMZH01000010.1"/>
</dbReference>
<organism evidence="1 2">
    <name type="scientific">Algimonas arctica</name>
    <dbReference type="NCBI Taxonomy" id="1479486"/>
    <lineage>
        <taxon>Bacteria</taxon>
        <taxon>Pseudomonadati</taxon>
        <taxon>Pseudomonadota</taxon>
        <taxon>Alphaproteobacteria</taxon>
        <taxon>Maricaulales</taxon>
        <taxon>Robiginitomaculaceae</taxon>
        <taxon>Algimonas</taxon>
    </lineage>
</organism>
<dbReference type="AlphaFoldDB" id="A0A8J3G2V0"/>
<comment type="caution">
    <text evidence="1">The sequence shown here is derived from an EMBL/GenBank/DDBJ whole genome shotgun (WGS) entry which is preliminary data.</text>
</comment>
<name>A0A8J3G2V0_9PROT</name>
<evidence type="ECO:0008006" key="3">
    <source>
        <dbReference type="Google" id="ProtNLM"/>
    </source>
</evidence>
<accession>A0A8J3G2V0</accession>
<sequence>MKTSKTTLIDAPTSIVFLWLEDHDRLLKWVPNLVEDEALVETPERVGSRFRQVFLENGRKMEMVGEITDYIENERMRVDITGDMFDLDVDYLLKGLSDNQTELTQNTEIRFKGFMKILALVMILTSKFSSKDPQAEAHAKLKAMAEAEYRAG</sequence>
<dbReference type="Proteomes" id="UP000634004">
    <property type="component" value="Unassembled WGS sequence"/>
</dbReference>
<evidence type="ECO:0000313" key="2">
    <source>
        <dbReference type="Proteomes" id="UP000634004"/>
    </source>
</evidence>
<dbReference type="InterPro" id="IPR023393">
    <property type="entry name" value="START-like_dom_sf"/>
</dbReference>
<evidence type="ECO:0000313" key="1">
    <source>
        <dbReference type="EMBL" id="GHA99778.1"/>
    </source>
</evidence>
<dbReference type="SUPFAM" id="SSF55961">
    <property type="entry name" value="Bet v1-like"/>
    <property type="match status" value="1"/>
</dbReference>
<reference evidence="1" key="2">
    <citation type="submission" date="2020-09" db="EMBL/GenBank/DDBJ databases">
        <authorList>
            <person name="Sun Q."/>
            <person name="Kim S."/>
        </authorList>
    </citation>
    <scope>NUCLEOTIDE SEQUENCE</scope>
    <source>
        <strain evidence="1">KCTC 32513</strain>
    </source>
</reference>
<reference evidence="1" key="1">
    <citation type="journal article" date="2014" name="Int. J. Syst. Evol. Microbiol.">
        <title>Complete genome sequence of Corynebacterium casei LMG S-19264T (=DSM 44701T), isolated from a smear-ripened cheese.</title>
        <authorList>
            <consortium name="US DOE Joint Genome Institute (JGI-PGF)"/>
            <person name="Walter F."/>
            <person name="Albersmeier A."/>
            <person name="Kalinowski J."/>
            <person name="Ruckert C."/>
        </authorList>
    </citation>
    <scope>NUCLEOTIDE SEQUENCE</scope>
    <source>
        <strain evidence="1">KCTC 32513</strain>
    </source>
</reference>
<protein>
    <recommendedName>
        <fullName evidence="3">SRPBCC family protein</fullName>
    </recommendedName>
</protein>
<gene>
    <name evidence="1" type="ORF">GCM10009069_23240</name>
</gene>
<dbReference type="Gene3D" id="3.30.530.20">
    <property type="match status" value="1"/>
</dbReference>
<proteinExistence type="predicted"/>
<dbReference type="EMBL" id="BMZH01000010">
    <property type="protein sequence ID" value="GHA99778.1"/>
    <property type="molecule type" value="Genomic_DNA"/>
</dbReference>